<evidence type="ECO:0000256" key="7">
    <source>
        <dbReference type="ARBA" id="ARBA00022723"/>
    </source>
</evidence>
<evidence type="ECO:0000256" key="10">
    <source>
        <dbReference type="ARBA" id="ARBA00022786"/>
    </source>
</evidence>
<keyword evidence="11" id="KW-0862">Zinc</keyword>
<evidence type="ECO:0000256" key="14">
    <source>
        <dbReference type="PROSITE-ProRule" id="PRU00175"/>
    </source>
</evidence>
<evidence type="ECO:0000313" key="18">
    <source>
        <dbReference type="Proteomes" id="UP001057375"/>
    </source>
</evidence>
<keyword evidence="13 15" id="KW-0472">Membrane</keyword>
<dbReference type="PANTHER" id="PTHR22763:SF162">
    <property type="entry name" value="TRANSMEMBRANE E3 UBIQUITIN-PROTEIN LIGASE 1"/>
    <property type="match status" value="1"/>
</dbReference>
<dbReference type="InterPro" id="IPR001841">
    <property type="entry name" value="Znf_RING"/>
</dbReference>
<dbReference type="SMART" id="SM00184">
    <property type="entry name" value="RING"/>
    <property type="match status" value="1"/>
</dbReference>
<comment type="pathway">
    <text evidence="3">Protein modification; protein ubiquitination.</text>
</comment>
<evidence type="ECO:0000256" key="12">
    <source>
        <dbReference type="ARBA" id="ARBA00022989"/>
    </source>
</evidence>
<evidence type="ECO:0000256" key="4">
    <source>
        <dbReference type="ARBA" id="ARBA00012483"/>
    </source>
</evidence>
<dbReference type="PANTHER" id="PTHR22763">
    <property type="entry name" value="RING ZINC FINGER PROTEIN"/>
    <property type="match status" value="1"/>
</dbReference>
<dbReference type="SUPFAM" id="SSF57850">
    <property type="entry name" value="RING/U-box"/>
    <property type="match status" value="1"/>
</dbReference>
<keyword evidence="12 15" id="KW-1133">Transmembrane helix</keyword>
<evidence type="ECO:0000256" key="11">
    <source>
        <dbReference type="ARBA" id="ARBA00022833"/>
    </source>
</evidence>
<evidence type="ECO:0000256" key="9">
    <source>
        <dbReference type="ARBA" id="ARBA00022771"/>
    </source>
</evidence>
<organism evidence="17 18">
    <name type="scientific">Aduncisulcus paluster</name>
    <dbReference type="NCBI Taxonomy" id="2918883"/>
    <lineage>
        <taxon>Eukaryota</taxon>
        <taxon>Metamonada</taxon>
        <taxon>Carpediemonas-like organisms</taxon>
        <taxon>Aduncisulcus</taxon>
    </lineage>
</organism>
<feature type="transmembrane region" description="Helical" evidence="15">
    <location>
        <begin position="229"/>
        <end position="252"/>
    </location>
</feature>
<evidence type="ECO:0000256" key="8">
    <source>
        <dbReference type="ARBA" id="ARBA00022729"/>
    </source>
</evidence>
<evidence type="ECO:0000256" key="1">
    <source>
        <dbReference type="ARBA" id="ARBA00000900"/>
    </source>
</evidence>
<dbReference type="SMART" id="SM00744">
    <property type="entry name" value="RINGv"/>
    <property type="match status" value="1"/>
</dbReference>
<dbReference type="Pfam" id="PF11145">
    <property type="entry name" value="DUF2921"/>
    <property type="match status" value="1"/>
</dbReference>
<dbReference type="PROSITE" id="PS50089">
    <property type="entry name" value="ZF_RING_2"/>
    <property type="match status" value="1"/>
</dbReference>
<protein>
    <recommendedName>
        <fullName evidence="4">RING-type E3 ubiquitin transferase</fullName>
        <ecNumber evidence="4">2.3.2.27</ecNumber>
    </recommendedName>
</protein>
<feature type="transmembrane region" description="Helical" evidence="15">
    <location>
        <begin position="424"/>
        <end position="442"/>
    </location>
</feature>
<evidence type="ECO:0000259" key="16">
    <source>
        <dbReference type="PROSITE" id="PS50089"/>
    </source>
</evidence>
<comment type="caution">
    <text evidence="17">The sequence shown here is derived from an EMBL/GenBank/DDBJ whole genome shotgun (WGS) entry which is preliminary data.</text>
</comment>
<evidence type="ECO:0000256" key="13">
    <source>
        <dbReference type="ARBA" id="ARBA00023136"/>
    </source>
</evidence>
<keyword evidence="6 15" id="KW-0812">Transmembrane</keyword>
<keyword evidence="8" id="KW-0732">Signal</keyword>
<dbReference type="EMBL" id="BQXS01011064">
    <property type="protein sequence ID" value="GKT35783.1"/>
    <property type="molecule type" value="Genomic_DNA"/>
</dbReference>
<accession>A0ABQ5KTJ8</accession>
<feature type="transmembrane region" description="Helical" evidence="15">
    <location>
        <begin position="264"/>
        <end position="285"/>
    </location>
</feature>
<name>A0ABQ5KTJ8_9EUKA</name>
<keyword evidence="10" id="KW-0833">Ubl conjugation pathway</keyword>
<dbReference type="Gene3D" id="3.30.40.10">
    <property type="entry name" value="Zinc/RING finger domain, C3HC4 (zinc finger)"/>
    <property type="match status" value="1"/>
</dbReference>
<keyword evidence="7" id="KW-0479">Metal-binding</keyword>
<dbReference type="InterPro" id="IPR050731">
    <property type="entry name" value="HRD1_E3_ubiq-ligases"/>
</dbReference>
<feature type="transmembrane region" description="Helical" evidence="15">
    <location>
        <begin position="392"/>
        <end position="412"/>
    </location>
</feature>
<feature type="domain" description="RING-type" evidence="16">
    <location>
        <begin position="491"/>
        <end position="531"/>
    </location>
</feature>
<sequence>MSDYEPYSPKEEVNGTFSFSWDDSTTQIDTCLPTLTKSEGLGTFYAYDTTLYPDSTTIGSTDDNILYPDEEDTLAIYFLFRNGRYINESTYALYGVGRHFTNTNRVAFQLSQARTVTEIIQNFTLDCQDAGVDETAEWPPAGVFDDVPTEPTVDDEYKCTYDFYGTIDMETVNYPPKIPDLTPLPDMDPDVTTVSSPTIKGSLVSKECAFLMGVDSGYYDTRYGAVGTLYFGGVALLLSILSAAFLVAQNAFASTQSKAQRLSLVWLGSYVFYEALFAFIVMGVAMDSIDLASVAIVAAVVHIMSCTILGSHCVISTRTSLAPREVQENDVQMRRWISNAQWGLYGPILAMLVLWAFLSFRMIYPLLIVAATGAWFQVIHSFQRKQSVASPWYVYWGLWLIHIVPAAYFCLYDNNILSMKPNPILFWVYIGYSFLPVFIMQIQSWFAEKLFKSTSTHNYFAPLTVTQHPIEGETTHAHEDGEGSEEEGPRCAICLVNVRSGDHMITPCNHVFHKECLTRWMDISLTCPTCRAEIPPLVQ</sequence>
<feature type="transmembrane region" description="Helical" evidence="15">
    <location>
        <begin position="336"/>
        <end position="357"/>
    </location>
</feature>
<dbReference type="Proteomes" id="UP001057375">
    <property type="component" value="Unassembled WGS sequence"/>
</dbReference>
<keyword evidence="5" id="KW-0808">Transferase</keyword>
<comment type="catalytic activity">
    <reaction evidence="1">
        <text>S-ubiquitinyl-[E2 ubiquitin-conjugating enzyme]-L-cysteine + [acceptor protein]-L-lysine = [E2 ubiquitin-conjugating enzyme]-L-cysteine + N(6)-ubiquitinyl-[acceptor protein]-L-lysine.</text>
        <dbReference type="EC" id="2.3.2.27"/>
    </reaction>
</comment>
<gene>
    <name evidence="17" type="ORF">ADUPG1_008871</name>
</gene>
<evidence type="ECO:0000256" key="6">
    <source>
        <dbReference type="ARBA" id="ARBA00022692"/>
    </source>
</evidence>
<keyword evidence="18" id="KW-1185">Reference proteome</keyword>
<comment type="subcellular location">
    <subcellularLocation>
        <location evidence="2">Endomembrane system</location>
        <topology evidence="2">Multi-pass membrane protein</topology>
    </subcellularLocation>
</comment>
<reference evidence="17" key="1">
    <citation type="submission" date="2022-03" db="EMBL/GenBank/DDBJ databases">
        <title>Draft genome sequence of Aduncisulcus paluster, a free-living microaerophilic Fornicata.</title>
        <authorList>
            <person name="Yuyama I."/>
            <person name="Kume K."/>
            <person name="Tamura T."/>
            <person name="Inagaki Y."/>
            <person name="Hashimoto T."/>
        </authorList>
    </citation>
    <scope>NUCLEOTIDE SEQUENCE</scope>
    <source>
        <strain evidence="17">NY0171</strain>
    </source>
</reference>
<evidence type="ECO:0000313" key="17">
    <source>
        <dbReference type="EMBL" id="GKT35783.1"/>
    </source>
</evidence>
<dbReference type="Pfam" id="PF13639">
    <property type="entry name" value="zf-RING_2"/>
    <property type="match status" value="1"/>
</dbReference>
<dbReference type="InterPro" id="IPR011016">
    <property type="entry name" value="Znf_RING-CH"/>
</dbReference>
<feature type="transmembrane region" description="Helical" evidence="15">
    <location>
        <begin position="291"/>
        <end position="315"/>
    </location>
</feature>
<evidence type="ECO:0000256" key="2">
    <source>
        <dbReference type="ARBA" id="ARBA00004127"/>
    </source>
</evidence>
<dbReference type="EC" id="2.3.2.27" evidence="4"/>
<dbReference type="InterPro" id="IPR021319">
    <property type="entry name" value="DUF2921"/>
</dbReference>
<evidence type="ECO:0000256" key="3">
    <source>
        <dbReference type="ARBA" id="ARBA00004906"/>
    </source>
</evidence>
<evidence type="ECO:0000256" key="15">
    <source>
        <dbReference type="SAM" id="Phobius"/>
    </source>
</evidence>
<keyword evidence="9 14" id="KW-0863">Zinc-finger</keyword>
<proteinExistence type="predicted"/>
<dbReference type="InterPro" id="IPR013083">
    <property type="entry name" value="Znf_RING/FYVE/PHD"/>
</dbReference>
<evidence type="ECO:0000256" key="5">
    <source>
        <dbReference type="ARBA" id="ARBA00022679"/>
    </source>
</evidence>
<feature type="transmembrane region" description="Helical" evidence="15">
    <location>
        <begin position="363"/>
        <end position="380"/>
    </location>
</feature>